<evidence type="ECO:0000313" key="3">
    <source>
        <dbReference type="EMBL" id="CAA6823863.1"/>
    </source>
</evidence>
<dbReference type="PANTHER" id="PTHR42208:SF1">
    <property type="entry name" value="HEAVY METAL TRANSPORTER"/>
    <property type="match status" value="1"/>
</dbReference>
<dbReference type="AlphaFoldDB" id="A0A6S6U4Y6"/>
<dbReference type="SUPFAM" id="SSF103473">
    <property type="entry name" value="MFS general substrate transporter"/>
    <property type="match status" value="1"/>
</dbReference>
<gene>
    <name evidence="3" type="ORF">HELGO_WM996</name>
</gene>
<organism evidence="3">
    <name type="scientific">uncultured Sulfurovum sp</name>
    <dbReference type="NCBI Taxonomy" id="269237"/>
    <lineage>
        <taxon>Bacteria</taxon>
        <taxon>Pseudomonadati</taxon>
        <taxon>Campylobacterota</taxon>
        <taxon>Epsilonproteobacteria</taxon>
        <taxon>Campylobacterales</taxon>
        <taxon>Sulfurovaceae</taxon>
        <taxon>Sulfurovum</taxon>
        <taxon>environmental samples</taxon>
    </lineage>
</organism>
<feature type="transmembrane region" description="Helical" evidence="1">
    <location>
        <begin position="136"/>
        <end position="159"/>
    </location>
</feature>
<feature type="transmembrane region" description="Helical" evidence="1">
    <location>
        <begin position="6"/>
        <end position="34"/>
    </location>
</feature>
<keyword evidence="1" id="KW-0472">Membrane</keyword>
<dbReference type="InterPro" id="IPR036259">
    <property type="entry name" value="MFS_trans_sf"/>
</dbReference>
<dbReference type="PANTHER" id="PTHR42208">
    <property type="entry name" value="HEAVY METAL TRANSPORTER-RELATED"/>
    <property type="match status" value="1"/>
</dbReference>
<feature type="domain" description="Urease accessory protein UreH-like transmembrane" evidence="2">
    <location>
        <begin position="9"/>
        <end position="214"/>
    </location>
</feature>
<keyword evidence="1" id="KW-1133">Transmembrane helix</keyword>
<feature type="transmembrane region" description="Helical" evidence="1">
    <location>
        <begin position="204"/>
        <end position="221"/>
    </location>
</feature>
<proteinExistence type="predicted"/>
<sequence>MGNIDLIIILTTAFLGSVGHCIGMCGGIVVAYTSNKIDQKSSYLQQTTSHLAYNFGRVTTYALLGALFGTLGQVVAFTPTTKGVLFLITGLLMILAGLSLVGNIKFLNSAEWSISKYSWYQETFRKLISSKSIKSFYLLGMLNGMIPCGLVYSFAIFAASTATPLGGALVMATFGLATIPALFFLGTITKFLQKGNLRGSMMKLAAILVITYGIFTLYKGYNFVAHPEEMKAMMDKMHKSGIDENETLTGKFNGMKCAPGKCG</sequence>
<reference evidence="3" key="1">
    <citation type="submission" date="2020-01" db="EMBL/GenBank/DDBJ databases">
        <authorList>
            <person name="Meier V. D."/>
            <person name="Meier V D."/>
        </authorList>
    </citation>
    <scope>NUCLEOTIDE SEQUENCE</scope>
    <source>
        <strain evidence="3">HLG_WM_MAG_01</strain>
    </source>
</reference>
<protein>
    <submittedName>
        <fullName evidence="3">Membrane protein, putative</fullName>
    </submittedName>
</protein>
<feature type="transmembrane region" description="Helical" evidence="1">
    <location>
        <begin position="84"/>
        <end position="107"/>
    </location>
</feature>
<dbReference type="Pfam" id="PF13386">
    <property type="entry name" value="DsbD_2"/>
    <property type="match status" value="1"/>
</dbReference>
<keyword evidence="1" id="KW-0812">Transmembrane</keyword>
<feature type="transmembrane region" description="Helical" evidence="1">
    <location>
        <begin position="55"/>
        <end position="78"/>
    </location>
</feature>
<evidence type="ECO:0000259" key="2">
    <source>
        <dbReference type="Pfam" id="PF13386"/>
    </source>
</evidence>
<accession>A0A6S6U4Y6</accession>
<dbReference type="InterPro" id="IPR039447">
    <property type="entry name" value="UreH-like_TM_dom"/>
</dbReference>
<evidence type="ECO:0000256" key="1">
    <source>
        <dbReference type="SAM" id="Phobius"/>
    </source>
</evidence>
<name>A0A6S6U4Y6_9BACT</name>
<dbReference type="EMBL" id="CACVAS010000117">
    <property type="protein sequence ID" value="CAA6823863.1"/>
    <property type="molecule type" value="Genomic_DNA"/>
</dbReference>
<feature type="transmembrane region" description="Helical" evidence="1">
    <location>
        <begin position="165"/>
        <end position="192"/>
    </location>
</feature>